<dbReference type="SFLD" id="SFLDS00003">
    <property type="entry name" value="Haloacid_Dehalogenase"/>
    <property type="match status" value="1"/>
</dbReference>
<sequence length="236" mass="24809">MSQTRGQASQTHGASQTQGALLFDIDGTLADTDPLHLAAFNQVLGPHGHAFDRARFGRELQGFSNASIGERFLAHEPPERRAAILSEKERIFRELVSGQIVPVPGLMALLDRADRAGVPMVAVTNAPRPNAELLLSGLGIAQRFKALVIGDELAHGKPHPLPYLEGLRLAGAAASASLAFEDSRSGVQSATAAGIATIGMRTGLNHADLLAAGAVASARAFDDPELIRLVASAMTW</sequence>
<comment type="caution">
    <text evidence="6">The sequence shown here is derived from an EMBL/GenBank/DDBJ whole genome shotgun (WGS) entry which is preliminary data.</text>
</comment>
<organism evidence="6 7">
    <name type="scientific">Bradyrhizobium macuxiense</name>
    <dbReference type="NCBI Taxonomy" id="1755647"/>
    <lineage>
        <taxon>Bacteria</taxon>
        <taxon>Pseudomonadati</taxon>
        <taxon>Pseudomonadota</taxon>
        <taxon>Alphaproteobacteria</taxon>
        <taxon>Hyphomicrobiales</taxon>
        <taxon>Nitrobacteraceae</taxon>
        <taxon>Bradyrhizobium</taxon>
    </lineage>
</organism>
<dbReference type="InterPro" id="IPR006439">
    <property type="entry name" value="HAD-SF_hydro_IA"/>
</dbReference>
<evidence type="ECO:0000256" key="3">
    <source>
        <dbReference type="ARBA" id="ARBA00022723"/>
    </source>
</evidence>
<dbReference type="RefSeq" id="WP_146987224.1">
    <property type="nucleotide sequence ID" value="NZ_VITY01000006.1"/>
</dbReference>
<dbReference type="SUPFAM" id="SSF56784">
    <property type="entry name" value="HAD-like"/>
    <property type="match status" value="1"/>
</dbReference>
<evidence type="ECO:0000256" key="2">
    <source>
        <dbReference type="ARBA" id="ARBA00006171"/>
    </source>
</evidence>
<gene>
    <name evidence="6" type="ORF">FBZ93_106206</name>
</gene>
<accession>A0A560LS06</accession>
<evidence type="ECO:0000313" key="6">
    <source>
        <dbReference type="EMBL" id="TWB98247.1"/>
    </source>
</evidence>
<dbReference type="GO" id="GO:0016787">
    <property type="term" value="F:hydrolase activity"/>
    <property type="evidence" value="ECO:0007669"/>
    <property type="project" value="UniProtKB-KW"/>
</dbReference>
<name>A0A560LS06_9BRAD</name>
<keyword evidence="4" id="KW-0460">Magnesium</keyword>
<comment type="similarity">
    <text evidence="2">Belongs to the HAD-like hydrolase superfamily. CbbY/CbbZ/Gph/YieH family.</text>
</comment>
<dbReference type="GO" id="GO:0046872">
    <property type="term" value="F:metal ion binding"/>
    <property type="evidence" value="ECO:0007669"/>
    <property type="project" value="UniProtKB-KW"/>
</dbReference>
<dbReference type="STRING" id="1755647.AS156_20215"/>
<keyword evidence="7" id="KW-1185">Reference proteome</keyword>
<dbReference type="Gene3D" id="1.10.150.240">
    <property type="entry name" value="Putative phosphatase, domain 2"/>
    <property type="match status" value="1"/>
</dbReference>
<keyword evidence="6" id="KW-0378">Hydrolase</keyword>
<dbReference type="NCBIfam" id="TIGR01509">
    <property type="entry name" value="HAD-SF-IA-v3"/>
    <property type="match status" value="1"/>
</dbReference>
<dbReference type="PANTHER" id="PTHR46193">
    <property type="entry name" value="6-PHOSPHOGLUCONATE PHOSPHATASE"/>
    <property type="match status" value="1"/>
</dbReference>
<comment type="cofactor">
    <cofactor evidence="1">
        <name>Mg(2+)</name>
        <dbReference type="ChEBI" id="CHEBI:18420"/>
    </cofactor>
</comment>
<evidence type="ECO:0000256" key="5">
    <source>
        <dbReference type="ARBA" id="ARBA00023277"/>
    </source>
</evidence>
<dbReference type="InterPro" id="IPR023198">
    <property type="entry name" value="PGP-like_dom2"/>
</dbReference>
<dbReference type="AlphaFoldDB" id="A0A560LS06"/>
<dbReference type="CDD" id="cd07505">
    <property type="entry name" value="HAD_BPGM-like"/>
    <property type="match status" value="1"/>
</dbReference>
<dbReference type="InterPro" id="IPR051600">
    <property type="entry name" value="Beta-PGM-like"/>
</dbReference>
<dbReference type="PANTHER" id="PTHR46193:SF18">
    <property type="entry name" value="HEXITOL PHOSPHATASE B"/>
    <property type="match status" value="1"/>
</dbReference>
<dbReference type="SFLD" id="SFLDG01129">
    <property type="entry name" value="C1.5:_HAD__Beta-PGM__Phosphata"/>
    <property type="match status" value="1"/>
</dbReference>
<dbReference type="Proteomes" id="UP000321304">
    <property type="component" value="Unassembled WGS sequence"/>
</dbReference>
<protein>
    <submittedName>
        <fullName evidence="6">HAD superfamily hydrolase (TIGR01509 family)</fullName>
    </submittedName>
</protein>
<dbReference type="Gene3D" id="3.40.50.1000">
    <property type="entry name" value="HAD superfamily/HAD-like"/>
    <property type="match status" value="1"/>
</dbReference>
<dbReference type="Pfam" id="PF13419">
    <property type="entry name" value="HAD_2"/>
    <property type="match status" value="1"/>
</dbReference>
<evidence type="ECO:0000313" key="7">
    <source>
        <dbReference type="Proteomes" id="UP000321304"/>
    </source>
</evidence>
<evidence type="ECO:0000256" key="4">
    <source>
        <dbReference type="ARBA" id="ARBA00022842"/>
    </source>
</evidence>
<dbReference type="InterPro" id="IPR041492">
    <property type="entry name" value="HAD_2"/>
</dbReference>
<proteinExistence type="inferred from homology"/>
<reference evidence="6 7" key="1">
    <citation type="submission" date="2019-06" db="EMBL/GenBank/DDBJ databases">
        <title>Genomic Encyclopedia of Type Strains, Phase IV (KMG-V): Genome sequencing to study the core and pangenomes of soil and plant-associated prokaryotes.</title>
        <authorList>
            <person name="Whitman W."/>
        </authorList>
    </citation>
    <scope>NUCLEOTIDE SEQUENCE [LARGE SCALE GENOMIC DNA]</scope>
    <source>
        <strain evidence="6 7">BR 10355</strain>
    </source>
</reference>
<keyword evidence="3" id="KW-0479">Metal-binding</keyword>
<keyword evidence="5" id="KW-0119">Carbohydrate metabolism</keyword>
<dbReference type="EMBL" id="VITY01000006">
    <property type="protein sequence ID" value="TWB98247.1"/>
    <property type="molecule type" value="Genomic_DNA"/>
</dbReference>
<dbReference type="OrthoDB" id="9793014at2"/>
<dbReference type="InterPro" id="IPR036412">
    <property type="entry name" value="HAD-like_sf"/>
</dbReference>
<evidence type="ECO:0000256" key="1">
    <source>
        <dbReference type="ARBA" id="ARBA00001946"/>
    </source>
</evidence>
<dbReference type="InterPro" id="IPR023214">
    <property type="entry name" value="HAD_sf"/>
</dbReference>